<comment type="similarity">
    <text evidence="1">Belongs to the UPF0046 family.</text>
</comment>
<dbReference type="Proteomes" id="UP000663862">
    <property type="component" value="Unassembled WGS sequence"/>
</dbReference>
<dbReference type="Gene3D" id="3.60.21.10">
    <property type="match status" value="1"/>
</dbReference>
<dbReference type="EMBL" id="CAJNYU010001568">
    <property type="protein sequence ID" value="CAF3447631.1"/>
    <property type="molecule type" value="Genomic_DNA"/>
</dbReference>
<reference evidence="4" key="1">
    <citation type="submission" date="2021-02" db="EMBL/GenBank/DDBJ databases">
        <authorList>
            <person name="Nowell W R."/>
        </authorList>
    </citation>
    <scope>NUCLEOTIDE SEQUENCE</scope>
</reference>
<evidence type="ECO:0000313" key="3">
    <source>
        <dbReference type="EMBL" id="CAF3447631.1"/>
    </source>
</evidence>
<evidence type="ECO:0000256" key="1">
    <source>
        <dbReference type="ARBA" id="ARBA00007993"/>
    </source>
</evidence>
<comment type="caution">
    <text evidence="4">The sequence shown here is derived from an EMBL/GenBank/DDBJ whole genome shotgun (WGS) entry which is preliminary data.</text>
</comment>
<dbReference type="InterPro" id="IPR004843">
    <property type="entry name" value="Calcineurin-like_PHP"/>
</dbReference>
<dbReference type="Pfam" id="PF00149">
    <property type="entry name" value="Metallophos"/>
    <property type="match status" value="1"/>
</dbReference>
<dbReference type="EMBL" id="CAJOBQ010006560">
    <property type="protein sequence ID" value="CAF4673307.1"/>
    <property type="molecule type" value="Genomic_DNA"/>
</dbReference>
<dbReference type="InterPro" id="IPR029052">
    <property type="entry name" value="Metallo-depent_PP-like"/>
</dbReference>
<proteinExistence type="inferred from homology"/>
<feature type="domain" description="Calcineurin-like phosphoesterase" evidence="2">
    <location>
        <begin position="82"/>
        <end position="271"/>
    </location>
</feature>
<accession>A0A821GRG2</accession>
<dbReference type="InterPro" id="IPR051693">
    <property type="entry name" value="UPF0046_metallophosphoest"/>
</dbReference>
<dbReference type="PANTHER" id="PTHR12905:SF0">
    <property type="entry name" value="CALCINEURIN-LIKE PHOSPHOESTERASE DOMAIN-CONTAINING PROTEIN"/>
    <property type="match status" value="1"/>
</dbReference>
<protein>
    <recommendedName>
        <fullName evidence="2">Calcineurin-like phosphoesterase domain-containing protein</fullName>
    </recommendedName>
</protein>
<evidence type="ECO:0000313" key="5">
    <source>
        <dbReference type="Proteomes" id="UP000663862"/>
    </source>
</evidence>
<feature type="non-terminal residue" evidence="4">
    <location>
        <position position="1"/>
    </location>
</feature>
<name>A0A821GRG2_9BILA</name>
<organism evidence="4 5">
    <name type="scientific">Rotaria socialis</name>
    <dbReference type="NCBI Taxonomy" id="392032"/>
    <lineage>
        <taxon>Eukaryota</taxon>
        <taxon>Metazoa</taxon>
        <taxon>Spiralia</taxon>
        <taxon>Gnathifera</taxon>
        <taxon>Rotifera</taxon>
        <taxon>Eurotatoria</taxon>
        <taxon>Bdelloidea</taxon>
        <taxon>Philodinida</taxon>
        <taxon>Philodinidae</taxon>
        <taxon>Rotaria</taxon>
    </lineage>
</organism>
<evidence type="ECO:0000259" key="2">
    <source>
        <dbReference type="Pfam" id="PF00149"/>
    </source>
</evidence>
<gene>
    <name evidence="3" type="ORF">FME351_LOCUS13158</name>
    <name evidence="4" type="ORF">TSG867_LOCUS31984</name>
</gene>
<evidence type="ECO:0000313" key="4">
    <source>
        <dbReference type="EMBL" id="CAF4673307.1"/>
    </source>
</evidence>
<dbReference type="PANTHER" id="PTHR12905">
    <property type="entry name" value="METALLOPHOSPHOESTERASE"/>
    <property type="match status" value="1"/>
</dbReference>
<sequence>MATTSRGTIPEEYLDHECIHCHRYAFRHDDNTQRAARSIKMQDRGVDNSTPQNRPSQIFHQTTWNSNTNSHESSVHQETDCIKIVCIADTHNGHRDPGFNQKLRQICGDILIHAGDFSNRGTISEITDVFDWLSKLDNFKYKVVIAGNMDGIGLDKGDRHNADYMRQYFRGFPENIIYLENNMKNVLGINIYGCPYTPQFYGGFQYIPKSLQATRLWNQIPEDCDILVSHGPPSDVLDKTSKGQHVGCNVLRQAIQQRPRLKAVVFGHIHHSFGCQLIENKWFINAAQYNGIFHRDRENQPFEIMMRRDDKKIAN</sequence>
<dbReference type="Proteomes" id="UP000663869">
    <property type="component" value="Unassembled WGS sequence"/>
</dbReference>
<dbReference type="AlphaFoldDB" id="A0A821GRG2"/>
<dbReference type="GO" id="GO:0016787">
    <property type="term" value="F:hydrolase activity"/>
    <property type="evidence" value="ECO:0007669"/>
    <property type="project" value="InterPro"/>
</dbReference>
<dbReference type="SUPFAM" id="SSF56300">
    <property type="entry name" value="Metallo-dependent phosphatases"/>
    <property type="match status" value="1"/>
</dbReference>
<dbReference type="CDD" id="cd07379">
    <property type="entry name" value="MPP_239FB"/>
    <property type="match status" value="1"/>
</dbReference>